<keyword evidence="12 15" id="KW-0324">Glycolysis</keyword>
<dbReference type="Gene3D" id="3.40.1380.20">
    <property type="entry name" value="Pyruvate kinase, C-terminal domain"/>
    <property type="match status" value="1"/>
</dbReference>
<keyword evidence="8" id="KW-0547">Nucleotide-binding</keyword>
<reference evidence="18 19" key="1">
    <citation type="submission" date="2021-12" db="EMBL/GenBank/DDBJ databases">
        <title>Genome sequencing of bacteria with rrn-lacking chromosome and rrn-plasmid.</title>
        <authorList>
            <person name="Anda M."/>
            <person name="Iwasaki W."/>
        </authorList>
    </citation>
    <scope>NUCLEOTIDE SEQUENCE [LARGE SCALE GENOMIC DNA]</scope>
    <source>
        <strain evidence="18 19">DSM 100852</strain>
    </source>
</reference>
<dbReference type="InterPro" id="IPR015795">
    <property type="entry name" value="Pyrv_Knase_C"/>
</dbReference>
<evidence type="ECO:0000256" key="1">
    <source>
        <dbReference type="ARBA" id="ARBA00001946"/>
    </source>
</evidence>
<evidence type="ECO:0000256" key="14">
    <source>
        <dbReference type="NCBIfam" id="TIGR01064"/>
    </source>
</evidence>
<keyword evidence="10" id="KW-0067">ATP-binding</keyword>
<evidence type="ECO:0000313" key="18">
    <source>
        <dbReference type="EMBL" id="BDD10671.1"/>
    </source>
</evidence>
<dbReference type="GO" id="GO:0006950">
    <property type="term" value="P:response to stress"/>
    <property type="evidence" value="ECO:0007669"/>
    <property type="project" value="UniProtKB-ARBA"/>
</dbReference>
<dbReference type="InterPro" id="IPR001697">
    <property type="entry name" value="Pyr_Knase"/>
</dbReference>
<dbReference type="SUPFAM" id="SSF52935">
    <property type="entry name" value="PK C-terminal domain-like"/>
    <property type="match status" value="1"/>
</dbReference>
<accession>A0AAU9CEV4</accession>
<dbReference type="Proteomes" id="UP001348817">
    <property type="component" value="Chromosome"/>
</dbReference>
<evidence type="ECO:0000313" key="19">
    <source>
        <dbReference type="Proteomes" id="UP001348817"/>
    </source>
</evidence>
<dbReference type="EMBL" id="AP025314">
    <property type="protein sequence ID" value="BDD10671.1"/>
    <property type="molecule type" value="Genomic_DNA"/>
</dbReference>
<dbReference type="Pfam" id="PF00224">
    <property type="entry name" value="PK"/>
    <property type="match status" value="1"/>
</dbReference>
<dbReference type="InterPro" id="IPR015793">
    <property type="entry name" value="Pyrv_Knase_brl"/>
</dbReference>
<dbReference type="InterPro" id="IPR011037">
    <property type="entry name" value="Pyrv_Knase-like_insert_dom_sf"/>
</dbReference>
<dbReference type="Gene3D" id="3.20.20.60">
    <property type="entry name" value="Phosphoenolpyruvate-binding domains"/>
    <property type="match status" value="1"/>
</dbReference>
<keyword evidence="9 15" id="KW-0418">Kinase</keyword>
<dbReference type="NCBIfam" id="NF004978">
    <property type="entry name" value="PRK06354.1"/>
    <property type="match status" value="1"/>
</dbReference>
<evidence type="ECO:0000256" key="2">
    <source>
        <dbReference type="ARBA" id="ARBA00001958"/>
    </source>
</evidence>
<keyword evidence="19" id="KW-1185">Reference proteome</keyword>
<dbReference type="KEGG" id="fax:FUAX_31030"/>
<dbReference type="InterPro" id="IPR015813">
    <property type="entry name" value="Pyrv/PenolPyrv_kinase-like_dom"/>
</dbReference>
<evidence type="ECO:0000259" key="16">
    <source>
        <dbReference type="Pfam" id="PF00224"/>
    </source>
</evidence>
<dbReference type="PANTHER" id="PTHR11817">
    <property type="entry name" value="PYRUVATE KINASE"/>
    <property type="match status" value="1"/>
</dbReference>
<dbReference type="FunFam" id="2.40.33.10:FF:000001">
    <property type="entry name" value="Pyruvate kinase"/>
    <property type="match status" value="1"/>
</dbReference>
<dbReference type="SUPFAM" id="SSF50800">
    <property type="entry name" value="PK beta-barrel domain-like"/>
    <property type="match status" value="1"/>
</dbReference>
<evidence type="ECO:0000256" key="8">
    <source>
        <dbReference type="ARBA" id="ARBA00022741"/>
    </source>
</evidence>
<evidence type="ECO:0000256" key="6">
    <source>
        <dbReference type="ARBA" id="ARBA00022679"/>
    </source>
</evidence>
<dbReference type="InterPro" id="IPR040442">
    <property type="entry name" value="Pyrv_kinase-like_dom_sf"/>
</dbReference>
<dbReference type="SUPFAM" id="SSF51621">
    <property type="entry name" value="Phosphoenolpyruvate/pyruvate domain"/>
    <property type="match status" value="1"/>
</dbReference>
<dbReference type="FunFam" id="3.20.20.60:FF:000001">
    <property type="entry name" value="Pyruvate kinase"/>
    <property type="match status" value="1"/>
</dbReference>
<dbReference type="GO" id="GO:0004743">
    <property type="term" value="F:pyruvate kinase activity"/>
    <property type="evidence" value="ECO:0007669"/>
    <property type="project" value="UniProtKB-UniRule"/>
</dbReference>
<dbReference type="NCBIfam" id="NF004491">
    <property type="entry name" value="PRK05826.1"/>
    <property type="match status" value="1"/>
</dbReference>
<keyword evidence="7" id="KW-0479">Metal-binding</keyword>
<dbReference type="InterPro" id="IPR036918">
    <property type="entry name" value="Pyrv_Knase_C_sf"/>
</dbReference>
<feature type="domain" description="Pyruvate kinase C-terminal" evidence="17">
    <location>
        <begin position="362"/>
        <end position="474"/>
    </location>
</feature>
<evidence type="ECO:0000256" key="13">
    <source>
        <dbReference type="ARBA" id="ARBA00023317"/>
    </source>
</evidence>
<dbReference type="GO" id="GO:0005524">
    <property type="term" value="F:ATP binding"/>
    <property type="evidence" value="ECO:0007669"/>
    <property type="project" value="UniProtKB-KW"/>
</dbReference>
<dbReference type="InterPro" id="IPR015806">
    <property type="entry name" value="Pyrv_Knase_insert_dom_sf"/>
</dbReference>
<evidence type="ECO:0000256" key="9">
    <source>
        <dbReference type="ARBA" id="ARBA00022777"/>
    </source>
</evidence>
<name>A0AAU9CEV4_9BACT</name>
<keyword evidence="11 15" id="KW-0460">Magnesium</keyword>
<dbReference type="GO" id="GO:0000287">
    <property type="term" value="F:magnesium ion binding"/>
    <property type="evidence" value="ECO:0007669"/>
    <property type="project" value="UniProtKB-UniRule"/>
</dbReference>
<protein>
    <recommendedName>
        <fullName evidence="5 14">Pyruvate kinase</fullName>
        <ecNumber evidence="5 14">2.7.1.40</ecNumber>
    </recommendedName>
</protein>
<evidence type="ECO:0000256" key="4">
    <source>
        <dbReference type="ARBA" id="ARBA00008663"/>
    </source>
</evidence>
<keyword evidence="6 15" id="KW-0808">Transferase</keyword>
<proteinExistence type="inferred from homology"/>
<evidence type="ECO:0000256" key="12">
    <source>
        <dbReference type="ARBA" id="ARBA00023152"/>
    </source>
</evidence>
<keyword evidence="13 18" id="KW-0670">Pyruvate</keyword>
<evidence type="ECO:0000259" key="17">
    <source>
        <dbReference type="Pfam" id="PF02887"/>
    </source>
</evidence>
<evidence type="ECO:0000256" key="11">
    <source>
        <dbReference type="ARBA" id="ARBA00022842"/>
    </source>
</evidence>
<dbReference type="AlphaFoldDB" id="A0AAU9CEV4"/>
<gene>
    <name evidence="18" type="primary">pykA_2</name>
    <name evidence="18" type="ORF">FUAX_31030</name>
</gene>
<dbReference type="EC" id="2.7.1.40" evidence="5 14"/>
<dbReference type="PRINTS" id="PR01050">
    <property type="entry name" value="PYRUVTKNASE"/>
</dbReference>
<dbReference type="GO" id="GO:0016301">
    <property type="term" value="F:kinase activity"/>
    <property type="evidence" value="ECO:0007669"/>
    <property type="project" value="UniProtKB-KW"/>
</dbReference>
<evidence type="ECO:0000256" key="5">
    <source>
        <dbReference type="ARBA" id="ARBA00012142"/>
    </source>
</evidence>
<comment type="cofactor">
    <cofactor evidence="2">
        <name>K(+)</name>
        <dbReference type="ChEBI" id="CHEBI:29103"/>
    </cofactor>
</comment>
<evidence type="ECO:0000256" key="7">
    <source>
        <dbReference type="ARBA" id="ARBA00022723"/>
    </source>
</evidence>
<evidence type="ECO:0000256" key="10">
    <source>
        <dbReference type="ARBA" id="ARBA00022840"/>
    </source>
</evidence>
<dbReference type="Gene3D" id="2.40.33.10">
    <property type="entry name" value="PK beta-barrel domain-like"/>
    <property type="match status" value="1"/>
</dbReference>
<dbReference type="NCBIfam" id="TIGR01064">
    <property type="entry name" value="pyruv_kin"/>
    <property type="match status" value="1"/>
</dbReference>
<comment type="cofactor">
    <cofactor evidence="1">
        <name>Mg(2+)</name>
        <dbReference type="ChEBI" id="CHEBI:18420"/>
    </cofactor>
</comment>
<organism evidence="18 19">
    <name type="scientific">Fulvitalea axinellae</name>
    <dbReference type="NCBI Taxonomy" id="1182444"/>
    <lineage>
        <taxon>Bacteria</taxon>
        <taxon>Pseudomonadati</taxon>
        <taxon>Bacteroidota</taxon>
        <taxon>Cytophagia</taxon>
        <taxon>Cytophagales</taxon>
        <taxon>Persicobacteraceae</taxon>
        <taxon>Fulvitalea</taxon>
    </lineage>
</organism>
<feature type="domain" description="Pyruvate kinase barrel" evidence="16">
    <location>
        <begin position="7"/>
        <end position="327"/>
    </location>
</feature>
<comment type="similarity">
    <text evidence="4 15">Belongs to the pyruvate kinase family.</text>
</comment>
<comment type="pathway">
    <text evidence="3 15">Carbohydrate degradation; glycolysis; pyruvate from D-glyceraldehyde 3-phosphate: step 5/5.</text>
</comment>
<comment type="catalytic activity">
    <reaction evidence="15">
        <text>pyruvate + ATP = phosphoenolpyruvate + ADP + H(+)</text>
        <dbReference type="Rhea" id="RHEA:18157"/>
        <dbReference type="ChEBI" id="CHEBI:15361"/>
        <dbReference type="ChEBI" id="CHEBI:15378"/>
        <dbReference type="ChEBI" id="CHEBI:30616"/>
        <dbReference type="ChEBI" id="CHEBI:58702"/>
        <dbReference type="ChEBI" id="CHEBI:456216"/>
        <dbReference type="EC" id="2.7.1.40"/>
    </reaction>
</comment>
<dbReference type="Pfam" id="PF02887">
    <property type="entry name" value="PK_C"/>
    <property type="match status" value="1"/>
</dbReference>
<evidence type="ECO:0000256" key="3">
    <source>
        <dbReference type="ARBA" id="ARBA00004997"/>
    </source>
</evidence>
<dbReference type="GO" id="GO:0030955">
    <property type="term" value="F:potassium ion binding"/>
    <property type="evidence" value="ECO:0007669"/>
    <property type="project" value="UniProtKB-UniRule"/>
</dbReference>
<evidence type="ECO:0000256" key="15">
    <source>
        <dbReference type="RuleBase" id="RU000504"/>
    </source>
</evidence>
<sequence length="478" mass="51970">MKELAQKKTKIVATIGPTTEFEDKVRELILAGLNVARLNFSHGGHDEQLNRMNIVRKLNKEMGTNVGLLQDLQGPKIRIGEVEDGGVDIVAGDELTITSSPMIGTKDTVSTTYQSLTSDVEVGDPILIDDGNLELKVTEKGEGQIKTTVVHGGKLKSKKGINLPGTKLSTPSMTEKDLADLEFGLEQNVDWVALSFVREAKDIEDLKAIIAKRGKHTKVVAKIEKPEAIANIDEIIAATDAIMVARGDLGVEIPMEDVPLIQKEIIKKCNMAAKPVIVATQMLDSMINNPRPTRAEASDVANAIMDGADAVMLSGETAFGSYPKLAVESMTKIIRVLEEKGSMIFDKNYELDKNSETYKYDRVLASSARLAKDTEAKAITGMSFSGYTAFGLSRFRPSADILIVTENTHLLTQLSLIWGVTGYHTDALGDTTEKAFQKVNEIIKGEEAVETGDLVVSTGTMPVAQKQHTNTVRLTTVR</sequence>
<dbReference type="RefSeq" id="WP_338392211.1">
    <property type="nucleotide sequence ID" value="NZ_AP025314.1"/>
</dbReference>